<dbReference type="InterPro" id="IPR000847">
    <property type="entry name" value="LysR_HTH_N"/>
</dbReference>
<evidence type="ECO:0000259" key="5">
    <source>
        <dbReference type="PROSITE" id="PS50931"/>
    </source>
</evidence>
<keyword evidence="7" id="KW-1185">Reference proteome</keyword>
<accession>A0A174HA62</accession>
<dbReference type="Pfam" id="PF03466">
    <property type="entry name" value="LysR_substrate"/>
    <property type="match status" value="1"/>
</dbReference>
<dbReference type="Gene3D" id="1.10.10.10">
    <property type="entry name" value="Winged helix-like DNA-binding domain superfamily/Winged helix DNA-binding domain"/>
    <property type="match status" value="1"/>
</dbReference>
<feature type="domain" description="HTH lysR-type" evidence="5">
    <location>
        <begin position="1"/>
        <end position="58"/>
    </location>
</feature>
<dbReference type="GO" id="GO:0003700">
    <property type="term" value="F:DNA-binding transcription factor activity"/>
    <property type="evidence" value="ECO:0007669"/>
    <property type="project" value="InterPro"/>
</dbReference>
<name>A0A174HA62_9CLOT</name>
<dbReference type="FunFam" id="1.10.10.10:FF:000001">
    <property type="entry name" value="LysR family transcriptional regulator"/>
    <property type="match status" value="1"/>
</dbReference>
<evidence type="ECO:0000256" key="1">
    <source>
        <dbReference type="ARBA" id="ARBA00009437"/>
    </source>
</evidence>
<organism evidence="6 7">
    <name type="scientific">Clostridium paraputrificum</name>
    <dbReference type="NCBI Taxonomy" id="29363"/>
    <lineage>
        <taxon>Bacteria</taxon>
        <taxon>Bacillati</taxon>
        <taxon>Bacillota</taxon>
        <taxon>Clostridia</taxon>
        <taxon>Eubacteriales</taxon>
        <taxon>Clostridiaceae</taxon>
        <taxon>Clostridium</taxon>
    </lineage>
</organism>
<dbReference type="SUPFAM" id="SSF53850">
    <property type="entry name" value="Periplasmic binding protein-like II"/>
    <property type="match status" value="1"/>
</dbReference>
<dbReference type="PANTHER" id="PTHR30126">
    <property type="entry name" value="HTH-TYPE TRANSCRIPTIONAL REGULATOR"/>
    <property type="match status" value="1"/>
</dbReference>
<evidence type="ECO:0000256" key="3">
    <source>
        <dbReference type="ARBA" id="ARBA00023125"/>
    </source>
</evidence>
<keyword evidence="4" id="KW-0804">Transcription</keyword>
<dbReference type="PRINTS" id="PR00039">
    <property type="entry name" value="HTHLYSR"/>
</dbReference>
<dbReference type="Proteomes" id="UP000092714">
    <property type="component" value="Unassembled WGS sequence"/>
</dbReference>
<dbReference type="OrthoDB" id="119203at2"/>
<evidence type="ECO:0000256" key="2">
    <source>
        <dbReference type="ARBA" id="ARBA00023015"/>
    </source>
</evidence>
<reference evidence="6 7" key="1">
    <citation type="submission" date="2016-06" db="EMBL/GenBank/DDBJ databases">
        <authorList>
            <person name="Kjaerup R.B."/>
            <person name="Dalgaard T.S."/>
            <person name="Juul-Madsen H.R."/>
        </authorList>
    </citation>
    <scope>NUCLEOTIDE SEQUENCE [LARGE SCALE GENOMIC DNA]</scope>
    <source>
        <strain evidence="6 7">373-A1</strain>
    </source>
</reference>
<dbReference type="SUPFAM" id="SSF46785">
    <property type="entry name" value="Winged helix' DNA-binding domain"/>
    <property type="match status" value="1"/>
</dbReference>
<keyword evidence="3" id="KW-0238">DNA-binding</keyword>
<dbReference type="Gene3D" id="3.40.190.290">
    <property type="match status" value="1"/>
</dbReference>
<dbReference type="InterPro" id="IPR036388">
    <property type="entry name" value="WH-like_DNA-bd_sf"/>
</dbReference>
<evidence type="ECO:0000256" key="4">
    <source>
        <dbReference type="ARBA" id="ARBA00023163"/>
    </source>
</evidence>
<comment type="similarity">
    <text evidence="1">Belongs to the LysR transcriptional regulatory family.</text>
</comment>
<gene>
    <name evidence="6" type="ORF">CP373A1_15620</name>
</gene>
<evidence type="ECO:0000313" key="6">
    <source>
        <dbReference type="EMBL" id="OBY09528.1"/>
    </source>
</evidence>
<dbReference type="AlphaFoldDB" id="A0A174HA62"/>
<dbReference type="InterPro" id="IPR005119">
    <property type="entry name" value="LysR_subst-bd"/>
</dbReference>
<dbReference type="GeneID" id="42777126"/>
<dbReference type="PROSITE" id="PS50931">
    <property type="entry name" value="HTH_LYSR"/>
    <property type="match status" value="1"/>
</dbReference>
<comment type="caution">
    <text evidence="6">The sequence shown here is derived from an EMBL/GenBank/DDBJ whole genome shotgun (WGS) entry which is preliminary data.</text>
</comment>
<dbReference type="Pfam" id="PF00126">
    <property type="entry name" value="HTH_1"/>
    <property type="match status" value="1"/>
</dbReference>
<keyword evidence="2" id="KW-0805">Transcription regulation</keyword>
<dbReference type="GO" id="GO:0000976">
    <property type="term" value="F:transcription cis-regulatory region binding"/>
    <property type="evidence" value="ECO:0007669"/>
    <property type="project" value="TreeGrafter"/>
</dbReference>
<dbReference type="InterPro" id="IPR036390">
    <property type="entry name" value="WH_DNA-bd_sf"/>
</dbReference>
<sequence>MNLSYMQSFYTTVKCNSISKAAKELHLTQPGLSMQLQNFENEIGEKLLIRSNKGVSLTEEGQVVFEFAESMLSLQHNLDKKLKSLKEKKSRLFLSACSSLGEQILPCSIYTFKEIYFNINVSMDIDNSENILKKLLNHDTNLGIIHELDNIPDNVVTEKIISDKLILVGSNKSELKNITIDELTTLPIILREDGSGTLSILKKSLGEKNISTNNLNVLLSLNSSEAIKSSVISGRGFAFMPELSITHELRTGSLKKINIKEFNTDFNYNIVVRKNYCLSDAEEKFLSFLTSKKRCFCY</sequence>
<dbReference type="eggNOG" id="COG0583">
    <property type="taxonomic scope" value="Bacteria"/>
</dbReference>
<evidence type="ECO:0000313" key="7">
    <source>
        <dbReference type="Proteomes" id="UP000092714"/>
    </source>
</evidence>
<protein>
    <submittedName>
        <fullName evidence="6">LysR family transcriptional regulator</fullName>
    </submittedName>
</protein>
<dbReference type="PANTHER" id="PTHR30126:SF64">
    <property type="entry name" value="HTH-TYPE TRANSCRIPTIONAL REGULATOR CITR"/>
    <property type="match status" value="1"/>
</dbReference>
<proteinExistence type="inferred from homology"/>
<dbReference type="RefSeq" id="WP_027099277.1">
    <property type="nucleotide sequence ID" value="NZ_CABHIH010000001.1"/>
</dbReference>
<dbReference type="EMBL" id="MAPZ01000031">
    <property type="protein sequence ID" value="OBY09528.1"/>
    <property type="molecule type" value="Genomic_DNA"/>
</dbReference>